<comment type="similarity">
    <text evidence="1">Belongs to the NmrA-type oxidoreductase family.</text>
</comment>
<accession>A0A5B2VM38</accession>
<dbReference type="RefSeq" id="WP_149840745.1">
    <property type="nucleotide sequence ID" value="NZ_VUOC01000004.1"/>
</dbReference>
<evidence type="ECO:0000259" key="3">
    <source>
        <dbReference type="Pfam" id="PF05368"/>
    </source>
</evidence>
<evidence type="ECO:0000313" key="5">
    <source>
        <dbReference type="Proteomes" id="UP000324611"/>
    </source>
</evidence>
<dbReference type="Pfam" id="PF05368">
    <property type="entry name" value="NmrA"/>
    <property type="match status" value="1"/>
</dbReference>
<evidence type="ECO:0000313" key="4">
    <source>
        <dbReference type="EMBL" id="KAA2239566.1"/>
    </source>
</evidence>
<keyword evidence="5" id="KW-1185">Reference proteome</keyword>
<dbReference type="AlphaFoldDB" id="A0A5B2VM38"/>
<proteinExistence type="inferred from homology"/>
<dbReference type="Proteomes" id="UP000324611">
    <property type="component" value="Unassembled WGS sequence"/>
</dbReference>
<dbReference type="InterPro" id="IPR008030">
    <property type="entry name" value="NmrA-like"/>
</dbReference>
<dbReference type="EMBL" id="VUOC01000004">
    <property type="protein sequence ID" value="KAA2239566.1"/>
    <property type="molecule type" value="Genomic_DNA"/>
</dbReference>
<sequence length="301" mass="33469">MLSQDKVILVTGATGTQGGAVAAALLKKDNRVRIMTRAASRYTVGAVALESAGAEVVIADLEDMPSLEAALAGVHGVYSVQGMDNGTDSERRQINTLVRAAEKMDVAHIVHASVCQTGNHEQFPGWQEHRWDRKYWMDKHYGEEAVRKSAIPHWTLLRPAFFMDNFQGAKAAFLFPGLDREELLTGINTTARLHLIAADDIGTFATAAFNNMPLFDRQVIDLAGDMLTITEIAAGLQAVTGRPVNTMHLSEAAFVQRGMDPAFANFNEWINQVGYRVDMERLRQYGLPLTSFRQWLERYMR</sequence>
<reference evidence="4 5" key="2">
    <citation type="submission" date="2019-09" db="EMBL/GenBank/DDBJ databases">
        <authorList>
            <person name="Jin C."/>
        </authorList>
    </citation>
    <scope>NUCLEOTIDE SEQUENCE [LARGE SCALE GENOMIC DNA]</scope>
    <source>
        <strain evidence="4 5">BN140078</strain>
    </source>
</reference>
<dbReference type="Gene3D" id="3.90.25.10">
    <property type="entry name" value="UDP-galactose 4-epimerase, domain 1"/>
    <property type="match status" value="1"/>
</dbReference>
<name>A0A5B2VM38_9BACT</name>
<dbReference type="Gene3D" id="3.40.50.720">
    <property type="entry name" value="NAD(P)-binding Rossmann-like Domain"/>
    <property type="match status" value="1"/>
</dbReference>
<dbReference type="PANTHER" id="PTHR42748:SF7">
    <property type="entry name" value="NMRA LIKE REDOX SENSOR 1-RELATED"/>
    <property type="match status" value="1"/>
</dbReference>
<reference evidence="4 5" key="1">
    <citation type="submission" date="2019-09" db="EMBL/GenBank/DDBJ databases">
        <title>Chitinophaga ginsengihumi sp. nov., isolated from soil of ginseng rhizosphere.</title>
        <authorList>
            <person name="Lee J."/>
        </authorList>
    </citation>
    <scope>NUCLEOTIDE SEQUENCE [LARGE SCALE GENOMIC DNA]</scope>
    <source>
        <strain evidence="4 5">BN140078</strain>
    </source>
</reference>
<dbReference type="SUPFAM" id="SSF51735">
    <property type="entry name" value="NAD(P)-binding Rossmann-fold domains"/>
    <property type="match status" value="1"/>
</dbReference>
<evidence type="ECO:0000256" key="2">
    <source>
        <dbReference type="ARBA" id="ARBA00022857"/>
    </source>
</evidence>
<keyword evidence="2" id="KW-0521">NADP</keyword>
<comment type="caution">
    <text evidence="4">The sequence shown here is derived from an EMBL/GenBank/DDBJ whole genome shotgun (WGS) entry which is preliminary data.</text>
</comment>
<feature type="domain" description="NmrA-like" evidence="3">
    <location>
        <begin position="5"/>
        <end position="276"/>
    </location>
</feature>
<evidence type="ECO:0000256" key="1">
    <source>
        <dbReference type="ARBA" id="ARBA00006328"/>
    </source>
</evidence>
<gene>
    <name evidence="4" type="ORF">F0L74_25550</name>
</gene>
<dbReference type="PANTHER" id="PTHR42748">
    <property type="entry name" value="NITROGEN METABOLITE REPRESSION PROTEIN NMRA FAMILY MEMBER"/>
    <property type="match status" value="1"/>
</dbReference>
<dbReference type="InterPro" id="IPR051164">
    <property type="entry name" value="NmrA-like_oxidored"/>
</dbReference>
<dbReference type="InterPro" id="IPR036291">
    <property type="entry name" value="NAD(P)-bd_dom_sf"/>
</dbReference>
<organism evidence="4 5">
    <name type="scientific">Chitinophaga agrisoli</name>
    <dbReference type="NCBI Taxonomy" id="2607653"/>
    <lineage>
        <taxon>Bacteria</taxon>
        <taxon>Pseudomonadati</taxon>
        <taxon>Bacteroidota</taxon>
        <taxon>Chitinophagia</taxon>
        <taxon>Chitinophagales</taxon>
        <taxon>Chitinophagaceae</taxon>
        <taxon>Chitinophaga</taxon>
    </lineage>
</organism>
<protein>
    <submittedName>
        <fullName evidence="4">NAD(P)H-binding protein</fullName>
    </submittedName>
</protein>